<proteinExistence type="predicted"/>
<organism evidence="2 3">
    <name type="scientific">Rubroshorea leprosula</name>
    <dbReference type="NCBI Taxonomy" id="152421"/>
    <lineage>
        <taxon>Eukaryota</taxon>
        <taxon>Viridiplantae</taxon>
        <taxon>Streptophyta</taxon>
        <taxon>Embryophyta</taxon>
        <taxon>Tracheophyta</taxon>
        <taxon>Spermatophyta</taxon>
        <taxon>Magnoliopsida</taxon>
        <taxon>eudicotyledons</taxon>
        <taxon>Gunneridae</taxon>
        <taxon>Pentapetalae</taxon>
        <taxon>rosids</taxon>
        <taxon>malvids</taxon>
        <taxon>Malvales</taxon>
        <taxon>Dipterocarpaceae</taxon>
        <taxon>Rubroshorea</taxon>
    </lineage>
</organism>
<comment type="caution">
    <text evidence="2">The sequence shown here is derived from an EMBL/GenBank/DDBJ whole genome shotgun (WGS) entry which is preliminary data.</text>
</comment>
<protein>
    <submittedName>
        <fullName evidence="2">Uncharacterized protein</fullName>
    </submittedName>
</protein>
<keyword evidence="3" id="KW-1185">Reference proteome</keyword>
<accession>A0AAV5LET0</accession>
<dbReference type="AlphaFoldDB" id="A0AAV5LET0"/>
<feature type="chain" id="PRO_5043977723" evidence="1">
    <location>
        <begin position="26"/>
        <end position="72"/>
    </location>
</feature>
<evidence type="ECO:0000313" key="2">
    <source>
        <dbReference type="EMBL" id="GKV35743.1"/>
    </source>
</evidence>
<sequence length="72" mass="7845">MEKASFKMAFLVILLATSMFFSTKAITWGQSCRFPIECRSVMCSPGVYATCNGGQCSCPPIDKEDNLKGALI</sequence>
<gene>
    <name evidence="2" type="ORF">SLEP1_g43966</name>
</gene>
<name>A0AAV5LET0_9ROSI</name>
<evidence type="ECO:0000313" key="3">
    <source>
        <dbReference type="Proteomes" id="UP001054252"/>
    </source>
</evidence>
<keyword evidence="1" id="KW-0732">Signal</keyword>
<dbReference type="EMBL" id="BPVZ01000112">
    <property type="protein sequence ID" value="GKV35743.1"/>
    <property type="molecule type" value="Genomic_DNA"/>
</dbReference>
<dbReference type="Proteomes" id="UP001054252">
    <property type="component" value="Unassembled WGS sequence"/>
</dbReference>
<reference evidence="2 3" key="1">
    <citation type="journal article" date="2021" name="Commun. Biol.">
        <title>The genome of Shorea leprosula (Dipterocarpaceae) highlights the ecological relevance of drought in aseasonal tropical rainforests.</title>
        <authorList>
            <person name="Ng K.K.S."/>
            <person name="Kobayashi M.J."/>
            <person name="Fawcett J.A."/>
            <person name="Hatakeyama M."/>
            <person name="Paape T."/>
            <person name="Ng C.H."/>
            <person name="Ang C.C."/>
            <person name="Tnah L.H."/>
            <person name="Lee C.T."/>
            <person name="Nishiyama T."/>
            <person name="Sese J."/>
            <person name="O'Brien M.J."/>
            <person name="Copetti D."/>
            <person name="Mohd Noor M.I."/>
            <person name="Ong R.C."/>
            <person name="Putra M."/>
            <person name="Sireger I.Z."/>
            <person name="Indrioko S."/>
            <person name="Kosugi Y."/>
            <person name="Izuno A."/>
            <person name="Isagi Y."/>
            <person name="Lee S.L."/>
            <person name="Shimizu K.K."/>
        </authorList>
    </citation>
    <scope>NUCLEOTIDE SEQUENCE [LARGE SCALE GENOMIC DNA]</scope>
    <source>
        <strain evidence="2">214</strain>
    </source>
</reference>
<feature type="signal peptide" evidence="1">
    <location>
        <begin position="1"/>
        <end position="25"/>
    </location>
</feature>
<evidence type="ECO:0000256" key="1">
    <source>
        <dbReference type="SAM" id="SignalP"/>
    </source>
</evidence>